<dbReference type="EMBL" id="LIAE01006933">
    <property type="protein sequence ID" value="PAV83703.1"/>
    <property type="molecule type" value="Genomic_DNA"/>
</dbReference>
<feature type="transmembrane region" description="Helical" evidence="1">
    <location>
        <begin position="57"/>
        <end position="78"/>
    </location>
</feature>
<gene>
    <name evidence="3" type="ORF">WR25_26622</name>
</gene>
<keyword evidence="4" id="KW-1185">Reference proteome</keyword>
<organism evidence="3 4">
    <name type="scientific">Diploscapter pachys</name>
    <dbReference type="NCBI Taxonomy" id="2018661"/>
    <lineage>
        <taxon>Eukaryota</taxon>
        <taxon>Metazoa</taxon>
        <taxon>Ecdysozoa</taxon>
        <taxon>Nematoda</taxon>
        <taxon>Chromadorea</taxon>
        <taxon>Rhabditida</taxon>
        <taxon>Rhabditina</taxon>
        <taxon>Rhabditomorpha</taxon>
        <taxon>Rhabditoidea</taxon>
        <taxon>Rhabditidae</taxon>
        <taxon>Diploscapter</taxon>
    </lineage>
</organism>
<dbReference type="AlphaFoldDB" id="A0A2A2LBX7"/>
<protein>
    <submittedName>
        <fullName evidence="3">Uncharacterized protein</fullName>
    </submittedName>
</protein>
<comment type="caution">
    <text evidence="3">The sequence shown here is derived from an EMBL/GenBank/DDBJ whole genome shotgun (WGS) entry which is preliminary data.</text>
</comment>
<reference evidence="3 4" key="1">
    <citation type="journal article" date="2017" name="Curr. Biol.">
        <title>Genome architecture and evolution of a unichromosomal asexual nematode.</title>
        <authorList>
            <person name="Fradin H."/>
            <person name="Zegar C."/>
            <person name="Gutwein M."/>
            <person name="Lucas J."/>
            <person name="Kovtun M."/>
            <person name="Corcoran D."/>
            <person name="Baugh L.R."/>
            <person name="Kiontke K."/>
            <person name="Gunsalus K."/>
            <person name="Fitch D.H."/>
            <person name="Piano F."/>
        </authorList>
    </citation>
    <scope>NUCLEOTIDE SEQUENCE [LARGE SCALE GENOMIC DNA]</scope>
    <source>
        <strain evidence="3">PF1309</strain>
    </source>
</reference>
<keyword evidence="1" id="KW-1133">Transmembrane helix</keyword>
<keyword evidence="1" id="KW-0472">Membrane</keyword>
<evidence type="ECO:0000313" key="4">
    <source>
        <dbReference type="Proteomes" id="UP000218231"/>
    </source>
</evidence>
<accession>A0A2A2LBX7</accession>
<dbReference type="Proteomes" id="UP000218231">
    <property type="component" value="Unassembled WGS sequence"/>
</dbReference>
<keyword evidence="2" id="KW-0732">Signal</keyword>
<evidence type="ECO:0000256" key="2">
    <source>
        <dbReference type="SAM" id="SignalP"/>
    </source>
</evidence>
<feature type="chain" id="PRO_5012223414" evidence="2">
    <location>
        <begin position="19"/>
        <end position="98"/>
    </location>
</feature>
<evidence type="ECO:0000256" key="1">
    <source>
        <dbReference type="SAM" id="Phobius"/>
    </source>
</evidence>
<keyword evidence="1" id="KW-0812">Transmembrane</keyword>
<evidence type="ECO:0000313" key="3">
    <source>
        <dbReference type="EMBL" id="PAV83703.1"/>
    </source>
</evidence>
<name>A0A2A2LBX7_9BILA</name>
<proteinExistence type="predicted"/>
<sequence length="98" mass="11061">MFLSIAIALLAVVEYGLSDEIQTMNETKITDKSLETTKTTEAVVTSNVLSEWYLDNFNLHVAIAVVASIILLLIFTIFMRKLIRHRKINGKYTVKQSA</sequence>
<feature type="signal peptide" evidence="2">
    <location>
        <begin position="1"/>
        <end position="18"/>
    </location>
</feature>